<dbReference type="InterPro" id="IPR043502">
    <property type="entry name" value="DNA/RNA_pol_sf"/>
</dbReference>
<dbReference type="PANTHER" id="PTHR19446">
    <property type="entry name" value="REVERSE TRANSCRIPTASES"/>
    <property type="match status" value="1"/>
</dbReference>
<name>A4FSG2_THEDO</name>
<protein>
    <recommendedName>
        <fullName evidence="2">Reverse transcriptase</fullName>
    </recommendedName>
</protein>
<dbReference type="EMBL" id="AM495103">
    <property type="protein sequence ID" value="CAM36305.1"/>
    <property type="molecule type" value="mRNA"/>
</dbReference>
<dbReference type="AlphaFoldDB" id="A4FSG2"/>
<sequence length="158" mass="18134">RGNSIPFKGDVESLNNFFTSVGKQIQDSIPIGKKTKEDYLQNTLTWKPITEKEIEERIRKMDWGKTTAEDGVSVSFLKNYKSLVSSVLAYIFNLCLQEGYFPKVLKKATITPIYKGQGSAEEAGNFRPISILSNVAKLFEKCIYIRLVEYLNKEHFFY</sequence>
<feature type="non-terminal residue" evidence="1">
    <location>
        <position position="158"/>
    </location>
</feature>
<proteinExistence type="evidence at transcript level"/>
<evidence type="ECO:0000313" key="1">
    <source>
        <dbReference type="EMBL" id="CAM36305.1"/>
    </source>
</evidence>
<dbReference type="SUPFAM" id="SSF56672">
    <property type="entry name" value="DNA/RNA polymerases"/>
    <property type="match status" value="1"/>
</dbReference>
<accession>A4FSG2</accession>
<organism evidence="1">
    <name type="scientific">Thermobia domestica</name>
    <name type="common">Firebrat</name>
    <name type="synonym">Lepisma domestica</name>
    <dbReference type="NCBI Taxonomy" id="89055"/>
    <lineage>
        <taxon>Eukaryota</taxon>
        <taxon>Metazoa</taxon>
        <taxon>Ecdysozoa</taxon>
        <taxon>Arthropoda</taxon>
        <taxon>Hexapoda</taxon>
        <taxon>Insecta</taxon>
        <taxon>Zygentoma</taxon>
        <taxon>Lepismatidae</taxon>
        <taxon>Thermobia</taxon>
    </lineage>
</organism>
<feature type="non-terminal residue" evidence="1">
    <location>
        <position position="1"/>
    </location>
</feature>
<reference evidence="1" key="1">
    <citation type="journal article" date="2007" name="Insect Biochem. Mol. Biol.">
        <title>Identification of immune-related genes from an apterygote insect, the firebrat Thermobia domestica.</title>
        <authorList>
            <person name="Altincicek B."/>
            <person name="Vilcinskas A."/>
        </authorList>
    </citation>
    <scope>NUCLEOTIDE SEQUENCE</scope>
    <source>
        <strain evidence="1">15</strain>
    </source>
</reference>
<dbReference type="GO" id="GO:0071897">
    <property type="term" value="P:DNA biosynthetic process"/>
    <property type="evidence" value="ECO:0007669"/>
    <property type="project" value="UniProtKB-ARBA"/>
</dbReference>
<evidence type="ECO:0008006" key="2">
    <source>
        <dbReference type="Google" id="ProtNLM"/>
    </source>
</evidence>